<name>A0A0B3RYE2_9RHOB</name>
<comment type="caution">
    <text evidence="1">The sequence shown here is derived from an EMBL/GenBank/DDBJ whole genome shotgun (WGS) entry which is preliminary data.</text>
</comment>
<proteinExistence type="predicted"/>
<reference evidence="1 2" key="1">
    <citation type="submission" date="2014-10" db="EMBL/GenBank/DDBJ databases">
        <title>Genome sequence of Ponticoccus sp. strain UMTAT08 isolated from clonal culture of toxic dinoflagellate Alexandrium tamiyavanichii.</title>
        <authorList>
            <person name="Gan H.Y."/>
            <person name="Muhd D.-D."/>
            <person name="Mohd Noor M.E."/>
            <person name="Yeong Y.S."/>
            <person name="Usup G."/>
        </authorList>
    </citation>
    <scope>NUCLEOTIDE SEQUENCE [LARGE SCALE GENOMIC DNA]</scope>
    <source>
        <strain evidence="1 2">UMTAT08</strain>
    </source>
</reference>
<dbReference type="AlphaFoldDB" id="A0A0B3RYE2"/>
<accession>A0A0B3RYE2</accession>
<dbReference type="Proteomes" id="UP000030960">
    <property type="component" value="Unassembled WGS sequence"/>
</dbReference>
<sequence length="68" mass="6827">MSSAETAAAQDMPRKAISPEQVAYLIAALLVGAGAAMTALFGLPGLAMTALALVPVVYVVLILISVGK</sequence>
<dbReference type="EMBL" id="JSUQ01000015">
    <property type="protein sequence ID" value="KHQ51763.1"/>
    <property type="molecule type" value="Genomic_DNA"/>
</dbReference>
<gene>
    <name evidence="1" type="ORF">OA50_03664</name>
</gene>
<accession>A0A225QL77</accession>
<dbReference type="STRING" id="561184.SAMN05216376_104162"/>
<organism evidence="1 2">
    <name type="scientific">Mameliella alba</name>
    <dbReference type="NCBI Taxonomy" id="561184"/>
    <lineage>
        <taxon>Bacteria</taxon>
        <taxon>Pseudomonadati</taxon>
        <taxon>Pseudomonadota</taxon>
        <taxon>Alphaproteobacteria</taxon>
        <taxon>Rhodobacterales</taxon>
        <taxon>Roseobacteraceae</taxon>
        <taxon>Mameliella</taxon>
    </lineage>
</organism>
<keyword evidence="2" id="KW-1185">Reference proteome</keyword>
<evidence type="ECO:0000313" key="2">
    <source>
        <dbReference type="Proteomes" id="UP000030960"/>
    </source>
</evidence>
<dbReference type="GeneID" id="66501536"/>
<dbReference type="RefSeq" id="WP_043144320.1">
    <property type="nucleotide sequence ID" value="NZ_AP022337.1"/>
</dbReference>
<evidence type="ECO:0000313" key="1">
    <source>
        <dbReference type="EMBL" id="KHQ51763.1"/>
    </source>
</evidence>
<protein>
    <submittedName>
        <fullName evidence="1">Uncharacterized protein</fullName>
    </submittedName>
</protein>
<accession>A0A225PUD3</accession>